<dbReference type="CDD" id="cd16449">
    <property type="entry name" value="RING-HC"/>
    <property type="match status" value="1"/>
</dbReference>
<evidence type="ECO:0000259" key="6">
    <source>
        <dbReference type="PROSITE" id="PS50089"/>
    </source>
</evidence>
<evidence type="ECO:0000256" key="2">
    <source>
        <dbReference type="ARBA" id="ARBA00022771"/>
    </source>
</evidence>
<sequence>MFHASGQAPSSHRSKSVTSGRSTPSSRHSDNRNRPPLKIPVWVHCQKCYCSNSNNLNLLTCLHIFCQSCLGVNDAVLPHEEISCPGCGSSVGFRLIDSSLKESKSLEPQWTQRYNASRKLIERVKNKAKLENEIISKTNSIKAECSKRCSNIKRLHALYKRKKLERLQSQHQQKLRYQSTNMKFISSGRNEQLNHYIGQVMSSHYPTNQIQIGSNLQNVSQRLKQRATSSVGQYCQYSSKQNSEVGSIRSSIQSATFRPNGNGIGNVRYEPTQHAQKRFASSYNYDEYYNSSKRPTNRPMHKEINLDTSQSSYASLDFHNFDSSFA</sequence>
<keyword evidence="2 4" id="KW-0863">Zinc-finger</keyword>
<dbReference type="PROSITE" id="PS00518">
    <property type="entry name" value="ZF_RING_1"/>
    <property type="match status" value="1"/>
</dbReference>
<dbReference type="SUPFAM" id="SSF57850">
    <property type="entry name" value="RING/U-box"/>
    <property type="match status" value="1"/>
</dbReference>
<dbReference type="InterPro" id="IPR001841">
    <property type="entry name" value="Znf_RING"/>
</dbReference>
<evidence type="ECO:0000313" key="8">
    <source>
        <dbReference type="Proteomes" id="UP001151699"/>
    </source>
</evidence>
<evidence type="ECO:0000313" key="7">
    <source>
        <dbReference type="EMBL" id="KAJ6636779.1"/>
    </source>
</evidence>
<dbReference type="AlphaFoldDB" id="A0A9Q0MTE8"/>
<evidence type="ECO:0000256" key="5">
    <source>
        <dbReference type="SAM" id="MobiDB-lite"/>
    </source>
</evidence>
<feature type="compositionally biased region" description="Polar residues" evidence="5">
    <location>
        <begin position="7"/>
        <end position="26"/>
    </location>
</feature>
<gene>
    <name evidence="7" type="ORF">Bhyg_15374</name>
</gene>
<protein>
    <recommendedName>
        <fullName evidence="6">RING-type domain-containing protein</fullName>
    </recommendedName>
</protein>
<evidence type="ECO:0000256" key="1">
    <source>
        <dbReference type="ARBA" id="ARBA00022723"/>
    </source>
</evidence>
<dbReference type="OrthoDB" id="10355195at2759"/>
<evidence type="ECO:0000256" key="3">
    <source>
        <dbReference type="ARBA" id="ARBA00022833"/>
    </source>
</evidence>
<evidence type="ECO:0000256" key="4">
    <source>
        <dbReference type="PROSITE-ProRule" id="PRU00175"/>
    </source>
</evidence>
<keyword evidence="1" id="KW-0479">Metal-binding</keyword>
<keyword evidence="8" id="KW-1185">Reference proteome</keyword>
<dbReference type="GO" id="GO:0008270">
    <property type="term" value="F:zinc ion binding"/>
    <property type="evidence" value="ECO:0007669"/>
    <property type="project" value="UniProtKB-KW"/>
</dbReference>
<organism evidence="7 8">
    <name type="scientific">Pseudolycoriella hygida</name>
    <dbReference type="NCBI Taxonomy" id="35572"/>
    <lineage>
        <taxon>Eukaryota</taxon>
        <taxon>Metazoa</taxon>
        <taxon>Ecdysozoa</taxon>
        <taxon>Arthropoda</taxon>
        <taxon>Hexapoda</taxon>
        <taxon>Insecta</taxon>
        <taxon>Pterygota</taxon>
        <taxon>Neoptera</taxon>
        <taxon>Endopterygota</taxon>
        <taxon>Diptera</taxon>
        <taxon>Nematocera</taxon>
        <taxon>Sciaroidea</taxon>
        <taxon>Sciaridae</taxon>
        <taxon>Pseudolycoriella</taxon>
    </lineage>
</organism>
<name>A0A9Q0MTE8_9DIPT</name>
<feature type="region of interest" description="Disordered" evidence="5">
    <location>
        <begin position="1"/>
        <end position="34"/>
    </location>
</feature>
<proteinExistence type="predicted"/>
<dbReference type="Gene3D" id="3.30.40.10">
    <property type="entry name" value="Zinc/RING finger domain, C3HC4 (zinc finger)"/>
    <property type="match status" value="1"/>
</dbReference>
<dbReference type="InterPro" id="IPR017907">
    <property type="entry name" value="Znf_RING_CS"/>
</dbReference>
<dbReference type="EMBL" id="WJQU01000004">
    <property type="protein sequence ID" value="KAJ6636779.1"/>
    <property type="molecule type" value="Genomic_DNA"/>
</dbReference>
<reference evidence="7" key="1">
    <citation type="submission" date="2022-07" db="EMBL/GenBank/DDBJ databases">
        <authorList>
            <person name="Trinca V."/>
            <person name="Uliana J.V.C."/>
            <person name="Torres T.T."/>
            <person name="Ward R.J."/>
            <person name="Monesi N."/>
        </authorList>
    </citation>
    <scope>NUCLEOTIDE SEQUENCE</scope>
    <source>
        <strain evidence="7">HSMRA1968</strain>
        <tissue evidence="7">Whole embryos</tissue>
    </source>
</reference>
<dbReference type="InterPro" id="IPR013083">
    <property type="entry name" value="Znf_RING/FYVE/PHD"/>
</dbReference>
<comment type="caution">
    <text evidence="7">The sequence shown here is derived from an EMBL/GenBank/DDBJ whole genome shotgun (WGS) entry which is preliminary data.</text>
</comment>
<accession>A0A9Q0MTE8</accession>
<feature type="domain" description="RING-type" evidence="6">
    <location>
        <begin position="45"/>
        <end position="87"/>
    </location>
</feature>
<dbReference type="Proteomes" id="UP001151699">
    <property type="component" value="Chromosome C"/>
</dbReference>
<keyword evidence="3" id="KW-0862">Zinc</keyword>
<dbReference type="PROSITE" id="PS50089">
    <property type="entry name" value="ZF_RING_2"/>
    <property type="match status" value="1"/>
</dbReference>